<proteinExistence type="predicted"/>
<evidence type="ECO:0000313" key="2">
    <source>
        <dbReference type="Proteomes" id="UP000199137"/>
    </source>
</evidence>
<evidence type="ECO:0000313" key="1">
    <source>
        <dbReference type="EMBL" id="SFQ55137.1"/>
    </source>
</evidence>
<accession>A0A1I5ZG96</accession>
<dbReference type="EMBL" id="FOWC01000015">
    <property type="protein sequence ID" value="SFQ55137.1"/>
    <property type="molecule type" value="Genomic_DNA"/>
</dbReference>
<reference evidence="1 2" key="1">
    <citation type="submission" date="2016-10" db="EMBL/GenBank/DDBJ databases">
        <authorList>
            <person name="de Groot N.N."/>
        </authorList>
    </citation>
    <scope>NUCLEOTIDE SEQUENCE [LARGE SCALE GENOMIC DNA]</scope>
    <source>
        <strain evidence="1 2">DSM 44637</strain>
    </source>
</reference>
<dbReference type="STRING" id="112413.SAMN05421854_11515"/>
<name>A0A1I5ZG96_9PSEU</name>
<organism evidence="1 2">
    <name type="scientific">Amycolatopsis rubida</name>
    <dbReference type="NCBI Taxonomy" id="112413"/>
    <lineage>
        <taxon>Bacteria</taxon>
        <taxon>Bacillati</taxon>
        <taxon>Actinomycetota</taxon>
        <taxon>Actinomycetes</taxon>
        <taxon>Pseudonocardiales</taxon>
        <taxon>Pseudonocardiaceae</taxon>
        <taxon>Amycolatopsis</taxon>
    </lineage>
</organism>
<protein>
    <submittedName>
        <fullName evidence="1">Uncharacterized protein</fullName>
    </submittedName>
</protein>
<sequence length="49" mass="5334">MTAGCGDSQQIDGILGEEVEYVEASDPNVVASRWSRAVFGNRHSIRSHT</sequence>
<dbReference type="Proteomes" id="UP000199137">
    <property type="component" value="Unassembled WGS sequence"/>
</dbReference>
<dbReference type="AlphaFoldDB" id="A0A1I5ZG96"/>
<dbReference type="RefSeq" id="WP_167545583.1">
    <property type="nucleotide sequence ID" value="NZ_FOWC01000015.1"/>
</dbReference>
<gene>
    <name evidence="1" type="ORF">SAMN05421854_11515</name>
</gene>